<dbReference type="Gene3D" id="1.10.1740.10">
    <property type="match status" value="1"/>
</dbReference>
<dbReference type="GO" id="GO:0006352">
    <property type="term" value="P:DNA-templated transcription initiation"/>
    <property type="evidence" value="ECO:0007669"/>
    <property type="project" value="InterPro"/>
</dbReference>
<dbReference type="RefSeq" id="WP_145370778.1">
    <property type="nucleotide sequence ID" value="NZ_CP036275.1"/>
</dbReference>
<dbReference type="InterPro" id="IPR036388">
    <property type="entry name" value="WH-like_DNA-bd_sf"/>
</dbReference>
<reference evidence="6 7" key="1">
    <citation type="submission" date="2019-02" db="EMBL/GenBank/DDBJ databases">
        <title>Deep-cultivation of Planctomycetes and their phenomic and genomic characterization uncovers novel biology.</title>
        <authorList>
            <person name="Wiegand S."/>
            <person name="Jogler M."/>
            <person name="Boedeker C."/>
            <person name="Pinto D."/>
            <person name="Vollmers J."/>
            <person name="Rivas-Marin E."/>
            <person name="Kohn T."/>
            <person name="Peeters S.H."/>
            <person name="Heuer A."/>
            <person name="Rast P."/>
            <person name="Oberbeckmann S."/>
            <person name="Bunk B."/>
            <person name="Jeske O."/>
            <person name="Meyerdierks A."/>
            <person name="Storesund J.E."/>
            <person name="Kallscheuer N."/>
            <person name="Luecker S."/>
            <person name="Lage O.M."/>
            <person name="Pohl T."/>
            <person name="Merkel B.J."/>
            <person name="Hornburger P."/>
            <person name="Mueller R.-W."/>
            <person name="Bruemmer F."/>
            <person name="Labrenz M."/>
            <person name="Spormann A.M."/>
            <person name="Op den Camp H."/>
            <person name="Overmann J."/>
            <person name="Amann R."/>
            <person name="Jetten M.S.M."/>
            <person name="Mascher T."/>
            <person name="Medema M.H."/>
            <person name="Devos D.P."/>
            <person name="Kaster A.-K."/>
            <person name="Ovreas L."/>
            <person name="Rohde M."/>
            <person name="Galperin M.Y."/>
            <person name="Jogler C."/>
        </authorList>
    </citation>
    <scope>NUCLEOTIDE SEQUENCE [LARGE SCALE GENOMIC DNA]</scope>
    <source>
        <strain evidence="6 7">Mal4</strain>
    </source>
</reference>
<accession>A0A517ZB01</accession>
<dbReference type="Gene3D" id="1.10.10.10">
    <property type="entry name" value="Winged helix-like DNA-binding domain superfamily/Winged helix DNA-binding domain"/>
    <property type="match status" value="1"/>
</dbReference>
<evidence type="ECO:0000259" key="5">
    <source>
        <dbReference type="Pfam" id="PF08281"/>
    </source>
</evidence>
<proteinExistence type="inferred from homology"/>
<dbReference type="SUPFAM" id="SSF88659">
    <property type="entry name" value="Sigma3 and sigma4 domains of RNA polymerase sigma factors"/>
    <property type="match status" value="1"/>
</dbReference>
<dbReference type="EMBL" id="CP036275">
    <property type="protein sequence ID" value="QDU39610.1"/>
    <property type="molecule type" value="Genomic_DNA"/>
</dbReference>
<name>A0A517ZB01_9PLAN</name>
<evidence type="ECO:0000313" key="7">
    <source>
        <dbReference type="Proteomes" id="UP000320496"/>
    </source>
</evidence>
<comment type="similarity">
    <text evidence="1">Belongs to the sigma-70 factor family. ECF subfamily.</text>
</comment>
<dbReference type="InterPro" id="IPR014284">
    <property type="entry name" value="RNA_pol_sigma-70_dom"/>
</dbReference>
<keyword evidence="4" id="KW-0804">Transcription</keyword>
<evidence type="ECO:0000256" key="1">
    <source>
        <dbReference type="ARBA" id="ARBA00010641"/>
    </source>
</evidence>
<dbReference type="OrthoDB" id="265297at2"/>
<dbReference type="NCBIfam" id="TIGR02984">
    <property type="entry name" value="Sig-70_plancto1"/>
    <property type="match status" value="1"/>
</dbReference>
<dbReference type="GO" id="GO:0016987">
    <property type="term" value="F:sigma factor activity"/>
    <property type="evidence" value="ECO:0007669"/>
    <property type="project" value="UniProtKB-KW"/>
</dbReference>
<dbReference type="Proteomes" id="UP000320496">
    <property type="component" value="Chromosome"/>
</dbReference>
<dbReference type="InterPro" id="IPR014326">
    <property type="entry name" value="RNA_pol_sigma-70_Plancto"/>
</dbReference>
<dbReference type="AlphaFoldDB" id="A0A517ZB01"/>
<keyword evidence="3" id="KW-0731">Sigma factor</keyword>
<dbReference type="InterPro" id="IPR039425">
    <property type="entry name" value="RNA_pol_sigma-70-like"/>
</dbReference>
<dbReference type="InterPro" id="IPR013324">
    <property type="entry name" value="RNA_pol_sigma_r3/r4-like"/>
</dbReference>
<gene>
    <name evidence="6" type="primary">sigH_1</name>
    <name evidence="6" type="ORF">Mal4_39560</name>
</gene>
<dbReference type="PANTHER" id="PTHR43133">
    <property type="entry name" value="RNA POLYMERASE ECF-TYPE SIGMA FACTO"/>
    <property type="match status" value="1"/>
</dbReference>
<sequence length="190" mass="22033">MPSHPPTPERLERFRHYLTLLARMQIGDRHRRKLDPSDVVNDTLFAAYQKRDQFRGVNDAELAAWLRRILANNLADAFRGLHRERRDIDRERALSADLDDSCTRLEDWLIAMQTSPSGRAVRSEQLMRLAWALGELPEDQREAIELHHIHGCPISELAQRMERTSPSVAGLLRRGLKRLRELLQEPDTGM</sequence>
<keyword evidence="2" id="KW-0805">Transcription regulation</keyword>
<feature type="domain" description="RNA polymerase sigma factor 70 region 4 type 2" evidence="5">
    <location>
        <begin position="132"/>
        <end position="179"/>
    </location>
</feature>
<dbReference type="GO" id="GO:0003677">
    <property type="term" value="F:DNA binding"/>
    <property type="evidence" value="ECO:0007669"/>
    <property type="project" value="InterPro"/>
</dbReference>
<dbReference type="InterPro" id="IPR013325">
    <property type="entry name" value="RNA_pol_sigma_r2"/>
</dbReference>
<dbReference type="NCBIfam" id="TIGR02937">
    <property type="entry name" value="sigma70-ECF"/>
    <property type="match status" value="1"/>
</dbReference>
<evidence type="ECO:0000256" key="2">
    <source>
        <dbReference type="ARBA" id="ARBA00023015"/>
    </source>
</evidence>
<dbReference type="PANTHER" id="PTHR43133:SF51">
    <property type="entry name" value="RNA POLYMERASE SIGMA FACTOR"/>
    <property type="match status" value="1"/>
</dbReference>
<protein>
    <submittedName>
        <fullName evidence="6">ECF RNA polymerase sigma factor SigH</fullName>
    </submittedName>
</protein>
<dbReference type="InterPro" id="IPR013249">
    <property type="entry name" value="RNA_pol_sigma70_r4_t2"/>
</dbReference>
<evidence type="ECO:0000256" key="4">
    <source>
        <dbReference type="ARBA" id="ARBA00023163"/>
    </source>
</evidence>
<organism evidence="6 7">
    <name type="scientific">Maioricimonas rarisocia</name>
    <dbReference type="NCBI Taxonomy" id="2528026"/>
    <lineage>
        <taxon>Bacteria</taxon>
        <taxon>Pseudomonadati</taxon>
        <taxon>Planctomycetota</taxon>
        <taxon>Planctomycetia</taxon>
        <taxon>Planctomycetales</taxon>
        <taxon>Planctomycetaceae</taxon>
        <taxon>Maioricimonas</taxon>
    </lineage>
</organism>
<dbReference type="Pfam" id="PF08281">
    <property type="entry name" value="Sigma70_r4_2"/>
    <property type="match status" value="1"/>
</dbReference>
<evidence type="ECO:0000256" key="3">
    <source>
        <dbReference type="ARBA" id="ARBA00023082"/>
    </source>
</evidence>
<dbReference type="SUPFAM" id="SSF88946">
    <property type="entry name" value="Sigma2 domain of RNA polymerase sigma factors"/>
    <property type="match status" value="1"/>
</dbReference>
<dbReference type="KEGG" id="mri:Mal4_39560"/>
<evidence type="ECO:0000313" key="6">
    <source>
        <dbReference type="EMBL" id="QDU39610.1"/>
    </source>
</evidence>
<keyword evidence="7" id="KW-1185">Reference proteome</keyword>